<feature type="region of interest" description="Disordered" evidence="3">
    <location>
        <begin position="1338"/>
        <end position="1394"/>
    </location>
</feature>
<protein>
    <recommendedName>
        <fullName evidence="4">Bromo domain-containing protein</fullName>
    </recommendedName>
</protein>
<feature type="compositionally biased region" description="Polar residues" evidence="3">
    <location>
        <begin position="1173"/>
        <end position="1189"/>
    </location>
</feature>
<dbReference type="Pfam" id="PF00439">
    <property type="entry name" value="Bromodomain"/>
    <property type="match status" value="1"/>
</dbReference>
<feature type="compositionally biased region" description="Polar residues" evidence="3">
    <location>
        <begin position="1095"/>
        <end position="1106"/>
    </location>
</feature>
<comment type="caution">
    <text evidence="5">The sequence shown here is derived from an EMBL/GenBank/DDBJ whole genome shotgun (WGS) entry which is preliminary data.</text>
</comment>
<feature type="region of interest" description="Disordered" evidence="3">
    <location>
        <begin position="250"/>
        <end position="400"/>
    </location>
</feature>
<feature type="compositionally biased region" description="Low complexity" evidence="3">
    <location>
        <begin position="1279"/>
        <end position="1307"/>
    </location>
</feature>
<feature type="region of interest" description="Disordered" evidence="3">
    <location>
        <begin position="1249"/>
        <end position="1311"/>
    </location>
</feature>
<feature type="compositionally biased region" description="Basic and acidic residues" evidence="3">
    <location>
        <begin position="804"/>
        <end position="831"/>
    </location>
</feature>
<evidence type="ECO:0000256" key="1">
    <source>
        <dbReference type="ARBA" id="ARBA00023117"/>
    </source>
</evidence>
<feature type="compositionally biased region" description="Basic and acidic residues" evidence="3">
    <location>
        <begin position="1045"/>
        <end position="1062"/>
    </location>
</feature>
<feature type="compositionally biased region" description="Polar residues" evidence="3">
    <location>
        <begin position="383"/>
        <end position="400"/>
    </location>
</feature>
<feature type="compositionally biased region" description="Polar residues" evidence="3">
    <location>
        <begin position="1869"/>
        <end position="1883"/>
    </location>
</feature>
<feature type="compositionally biased region" description="Basic and acidic residues" evidence="3">
    <location>
        <begin position="616"/>
        <end position="663"/>
    </location>
</feature>
<keyword evidence="1 2" id="KW-0103">Bromodomain</keyword>
<feature type="compositionally biased region" description="Polar residues" evidence="3">
    <location>
        <begin position="1249"/>
        <end position="1259"/>
    </location>
</feature>
<feature type="compositionally biased region" description="Basic residues" evidence="3">
    <location>
        <begin position="341"/>
        <end position="352"/>
    </location>
</feature>
<dbReference type="GO" id="GO:0006338">
    <property type="term" value="P:chromatin remodeling"/>
    <property type="evidence" value="ECO:0007669"/>
    <property type="project" value="InterPro"/>
</dbReference>
<feature type="compositionally biased region" description="Low complexity" evidence="3">
    <location>
        <begin position="1360"/>
        <end position="1394"/>
    </location>
</feature>
<evidence type="ECO:0000259" key="4">
    <source>
        <dbReference type="PROSITE" id="PS50014"/>
    </source>
</evidence>
<feature type="compositionally biased region" description="Basic and acidic residues" evidence="3">
    <location>
        <begin position="580"/>
        <end position="593"/>
    </location>
</feature>
<feature type="compositionally biased region" description="Polar residues" evidence="3">
    <location>
        <begin position="1976"/>
        <end position="1985"/>
    </location>
</feature>
<keyword evidence="6" id="KW-1185">Reference proteome</keyword>
<feature type="compositionally biased region" description="Basic and acidic residues" evidence="3">
    <location>
        <begin position="313"/>
        <end position="336"/>
    </location>
</feature>
<feature type="domain" description="Bromo" evidence="4">
    <location>
        <begin position="448"/>
        <end position="518"/>
    </location>
</feature>
<feature type="compositionally biased region" description="Basic residues" evidence="3">
    <location>
        <begin position="832"/>
        <end position="843"/>
    </location>
</feature>
<dbReference type="SMART" id="SM00297">
    <property type="entry name" value="BROMO"/>
    <property type="match status" value="1"/>
</dbReference>
<dbReference type="SUPFAM" id="SSF47370">
    <property type="entry name" value="Bromodomain"/>
    <property type="match status" value="1"/>
</dbReference>
<sequence length="2066" mass="232315">MFPTFISILDIQSWWEVPSIAHFCSLFRTAFNLLDFDIEDLEEALLTDGTEESSWLQELIVRLLSGCLPSNEISTFNYQMFLRRLFRQKCQEHDRYNPFNTDIDFQLLPLRTKVDILHALCDFRLDAEDVLDQLKNLEADSLRVEPLGYDSNESAYWYFYGTRLYREDFKTKNNKKKSVWQVICFTEDDWFQLTKKLKKSTCKAERQLHHTLSENFLPELPRLFKEKENQARKRLLESLPRRSSVRIQKLVKSERETEHKLHQDEKLKQEKEKAKLEKEEKQRKKDLEKRRQQAYERRTKLKEQSEDSLSEVSEGRLRLRDQSEDTSVSERSDSRYEMAGNKRRKTKNRQRKISSGSASSKDMAAAKTSKRNKKSKKSEDNVTKSSVSKPTTVGRQTNNSLSAATGQILIQPMANQNMNKKKLKTSQVFRQTDEDLQIGMHKILDYVKNHEDAWPFADPVEEEYAPNYYSIVKKPMDLETMEERLESGYYKNFSKFRADFQLIVDNCRLYNGAENEYTEMVDNLLQVFEKATEKYLDQISSDDEIAVEVVEGEPDCKTLKKKKDQPSVSKRKPMLVAQTDNKRGRSHSEESLSSRRSASYESLEPDKPKHKTAKLKKLEKEEKVSKKQPKAEKREANQKRNLKEPEDKRDKTDTTKSRDESRRLSKNSKIKKIKKDKNKTPARNRSSSRSPSRSPARSDMSSPPPSWPASSPDNRFDFSPKQSTKKRYSQEPSDVEDDLIKGKQKKHSKLGNSFEDDGLDAFYGKKVSNNFSPPLSPKPKDKHNKLRETIEKLKAKSELARIKSTEYDFEFDDHPKENKDKAKKQDKDEKHKVRTKDKSHKVPKKDTDVELDGNSTMDSILSENKKPKKNPVKTGNSFNKNPATMDALSIATEQTLKDINKWLDDTPKFSEFSSASNSPSYTGLDEFDVIAGKMDHASGKKIEKAPGVRKEGTRDIKKRPFRDSSKFFKRREVQRTIDRLQPGKSKGNLISNVQSTKVDEMFPLGPLSKIKDTKNSLIVKTDTNAPKLSLGTVLDSFGKHKFVDDHKKEEDKVAVQAPKEETALSSNSKTEDAKAKNDTVKEKTEIKDAGDPTSVEDSSGGATPNLSAWFKAFGAPKIQPVQKKTESKADGKESDKSEDAVKDSKKVPTSTASPNPDSPLTMHGQPVPRQRKISTGSSVSERSSFSQDMDSPRVGMDERGAYPAPYPSPLHRSPSGASPLMVSPRPDISPKAAAYPTINGQIRVGFYQDTVSNKSSPDKSCSPREIPQSPYPQYSEHVYTPNTTESSYYSYTNSPYYTHPPNYSSTNPTPPYNMEMSSSSYYDTSKSLTDQYQAKAAQNYTANSPASNQSSPAPHPQPSPSVQHSPSVHPQHSPSVQSPGVLSPHSPSIHSQHSPQYTFAAFSKRAFAQHTFTRGMYQQHSPNVCVPQNSPHMNPQVHPQQSPAVQCQNSQLSPSLHASQQSPNVHPNSPCVDVFQHPEPEQNQASDKFLQQQQPTQSAMFPVKKRAYNDTDTTQQRFDMDARLPQRNLQARQQVSLEAAGQEMKDNTKPYVHQNIPDPKNLSVDSFGQEQHQQHPLQIQKDPGGVRNMNYGSLPVSNPYGSTFNDPDYLNMTSARMLATGQQNKIDMSKYTNMGYSGPDMNYSRSLQQYNRPELNYTRTTVPSSMPQKQQCQAVVGNDQNQMQPSGRCNNSGSGQQIGYKDLDPQQVRGGNFNASSEGAANTPGGFKPEVSIPRPTYNTSTLDMDQPLGLGRNITNLSHIVDRFSNDECLIAGLQTSASYYSEKGLGASHIFSKAVSTSASGLPMFSQANMAAMQSYNQNVQGTGSSMYNRQMTELQNPALMQNDPKGTIQPPPVQEKKSKKRKSSKNVATTNPGETQPANAANQGFQSYAGLKGNSSVEPSAISLKTSSVVPGSAFNFGPTPTGLGLSSTLYGDKDAYPNFLEDFRSAPNYYMAAAAAAHHRSTPETNEKQSRAAHQSSNPQGTPGYPFLGAPQARPGYPIGGPFIPNAQAQLMETSSPLYQHYLQAGVLNQGLLGPPTAYPPGYHPALSMRQPYDSMTRPPWL</sequence>
<feature type="compositionally biased region" description="Basic and acidic residues" evidence="3">
    <location>
        <begin position="1965"/>
        <end position="1974"/>
    </location>
</feature>
<feature type="region of interest" description="Disordered" evidence="3">
    <location>
        <begin position="1680"/>
        <end position="1745"/>
    </location>
</feature>
<feature type="compositionally biased region" description="Basic and acidic residues" evidence="3">
    <location>
        <begin position="1123"/>
        <end position="1146"/>
    </location>
</feature>
<feature type="compositionally biased region" description="Basic and acidic residues" evidence="3">
    <location>
        <begin position="938"/>
        <end position="955"/>
    </location>
</feature>
<dbReference type="PANTHER" id="PTHR47092">
    <property type="entry name" value="CAT EYE SYNDROME CRITICAL REGION PROTEIN 2"/>
    <property type="match status" value="1"/>
</dbReference>
<evidence type="ECO:0000313" key="5">
    <source>
        <dbReference type="EMBL" id="KAJ8924783.1"/>
    </source>
</evidence>
<dbReference type="InterPro" id="IPR029614">
    <property type="entry name" value="CECR2"/>
</dbReference>
<feature type="compositionally biased region" description="Basic residues" evidence="3">
    <location>
        <begin position="664"/>
        <end position="682"/>
    </location>
</feature>
<feature type="compositionally biased region" description="Polar residues" evidence="3">
    <location>
        <begin position="1680"/>
        <end position="1697"/>
    </location>
</feature>
<feature type="compositionally biased region" description="Low complexity" evidence="3">
    <location>
        <begin position="1342"/>
        <end position="1352"/>
    </location>
</feature>
<gene>
    <name evidence="5" type="ORF">NQ315_000936</name>
</gene>
<dbReference type="Proteomes" id="UP001159042">
    <property type="component" value="Unassembled WGS sequence"/>
</dbReference>
<feature type="region of interest" description="Disordered" evidence="3">
    <location>
        <begin position="556"/>
        <end position="789"/>
    </location>
</feature>
<dbReference type="PRINTS" id="PR00503">
    <property type="entry name" value="BROMODOMAIN"/>
</dbReference>
<dbReference type="CDD" id="cd22541">
    <property type="entry name" value="SP5_N"/>
    <property type="match status" value="1"/>
</dbReference>
<feature type="compositionally biased region" description="Polar residues" evidence="3">
    <location>
        <begin position="853"/>
        <end position="862"/>
    </location>
</feature>
<evidence type="ECO:0000313" key="6">
    <source>
        <dbReference type="Proteomes" id="UP001159042"/>
    </source>
</evidence>
<dbReference type="InterPro" id="IPR001487">
    <property type="entry name" value="Bromodomain"/>
</dbReference>
<feature type="region of interest" description="Disordered" evidence="3">
    <location>
        <begin position="1423"/>
        <end position="1468"/>
    </location>
</feature>
<dbReference type="InterPro" id="IPR036427">
    <property type="entry name" value="Bromodomain-like_sf"/>
</dbReference>
<feature type="compositionally biased region" description="Basic and acidic residues" evidence="3">
    <location>
        <begin position="251"/>
        <end position="305"/>
    </location>
</feature>
<feature type="region of interest" description="Disordered" evidence="3">
    <location>
        <begin position="804"/>
        <end position="882"/>
    </location>
</feature>
<dbReference type="CDD" id="cd05509">
    <property type="entry name" value="Bromo_gcn5_like"/>
    <property type="match status" value="1"/>
</dbReference>
<feature type="compositionally biased region" description="Low complexity" evidence="3">
    <location>
        <begin position="683"/>
        <end position="701"/>
    </location>
</feature>
<feature type="compositionally biased region" description="Polar residues" evidence="3">
    <location>
        <begin position="873"/>
        <end position="882"/>
    </location>
</feature>
<reference evidence="5 6" key="1">
    <citation type="journal article" date="2023" name="Insect Mol. Biol.">
        <title>Genome sequencing provides insights into the evolution of gene families encoding plant cell wall-degrading enzymes in longhorned beetles.</title>
        <authorList>
            <person name="Shin N.R."/>
            <person name="Okamura Y."/>
            <person name="Kirsch R."/>
            <person name="Pauchet Y."/>
        </authorList>
    </citation>
    <scope>NUCLEOTIDE SEQUENCE [LARGE SCALE GENOMIC DNA]</scope>
    <source>
        <strain evidence="5">EAD_L_NR</strain>
    </source>
</reference>
<dbReference type="PROSITE" id="PS50014">
    <property type="entry name" value="BROMODOMAIN_2"/>
    <property type="match status" value="1"/>
</dbReference>
<dbReference type="Gene3D" id="1.20.920.10">
    <property type="entry name" value="Bromodomain-like"/>
    <property type="match status" value="1"/>
</dbReference>
<name>A0AAV8WEL4_9CUCU</name>
<dbReference type="GO" id="GO:0090537">
    <property type="term" value="C:CERF complex"/>
    <property type="evidence" value="ECO:0007669"/>
    <property type="project" value="InterPro"/>
</dbReference>
<dbReference type="EMBL" id="JANEYG010000002">
    <property type="protein sequence ID" value="KAJ8924783.1"/>
    <property type="molecule type" value="Genomic_DNA"/>
</dbReference>
<feature type="compositionally biased region" description="Basic and acidic residues" evidence="3">
    <location>
        <begin position="1069"/>
        <end position="1090"/>
    </location>
</feature>
<evidence type="ECO:0000256" key="3">
    <source>
        <dbReference type="SAM" id="MobiDB-lite"/>
    </source>
</evidence>
<organism evidence="5 6">
    <name type="scientific">Exocentrus adspersus</name>
    <dbReference type="NCBI Taxonomy" id="1586481"/>
    <lineage>
        <taxon>Eukaryota</taxon>
        <taxon>Metazoa</taxon>
        <taxon>Ecdysozoa</taxon>
        <taxon>Arthropoda</taxon>
        <taxon>Hexapoda</taxon>
        <taxon>Insecta</taxon>
        <taxon>Pterygota</taxon>
        <taxon>Neoptera</taxon>
        <taxon>Endopterygota</taxon>
        <taxon>Coleoptera</taxon>
        <taxon>Polyphaga</taxon>
        <taxon>Cucujiformia</taxon>
        <taxon>Chrysomeloidea</taxon>
        <taxon>Cerambycidae</taxon>
        <taxon>Lamiinae</taxon>
        <taxon>Acanthocinini</taxon>
        <taxon>Exocentrus</taxon>
    </lineage>
</organism>
<feature type="compositionally biased region" description="Basic residues" evidence="3">
    <location>
        <begin position="559"/>
        <end position="573"/>
    </location>
</feature>
<feature type="region of interest" description="Disordered" evidence="3">
    <location>
        <begin position="1045"/>
        <end position="1225"/>
    </location>
</feature>
<dbReference type="PANTHER" id="PTHR47092:SF1">
    <property type="entry name" value="CHROMATIN REMODELING REGULATOR CECR2"/>
    <property type="match status" value="1"/>
</dbReference>
<feature type="region of interest" description="Disordered" evidence="3">
    <location>
        <begin position="1842"/>
        <end position="1883"/>
    </location>
</feature>
<feature type="compositionally biased region" description="Polar residues" evidence="3">
    <location>
        <begin position="1423"/>
        <end position="1467"/>
    </location>
</feature>
<feature type="region of interest" description="Disordered" evidence="3">
    <location>
        <begin position="938"/>
        <end position="964"/>
    </location>
</feature>
<proteinExistence type="predicted"/>
<accession>A0AAV8WEL4</accession>
<feature type="region of interest" description="Disordered" evidence="3">
    <location>
        <begin position="1960"/>
        <end position="1995"/>
    </location>
</feature>
<evidence type="ECO:0000256" key="2">
    <source>
        <dbReference type="PROSITE-ProRule" id="PRU00035"/>
    </source>
</evidence>